<gene>
    <name evidence="1" type="ORF">DAPPUDRAFT_326374</name>
</gene>
<evidence type="ECO:0000313" key="2">
    <source>
        <dbReference type="Proteomes" id="UP000000305"/>
    </source>
</evidence>
<dbReference type="HOGENOM" id="CLU_3052470_0_0_1"/>
<name>E9H7J0_DAPPU</name>
<dbReference type="EMBL" id="GL732601">
    <property type="protein sequence ID" value="EFX72195.1"/>
    <property type="molecule type" value="Genomic_DNA"/>
</dbReference>
<dbReference type="KEGG" id="dpx:DAPPUDRAFT_326374"/>
<dbReference type="InParanoid" id="E9H7J0"/>
<reference evidence="1 2" key="1">
    <citation type="journal article" date="2011" name="Science">
        <title>The ecoresponsive genome of Daphnia pulex.</title>
        <authorList>
            <person name="Colbourne J.K."/>
            <person name="Pfrender M.E."/>
            <person name="Gilbert D."/>
            <person name="Thomas W.K."/>
            <person name="Tucker A."/>
            <person name="Oakley T.H."/>
            <person name="Tokishita S."/>
            <person name="Aerts A."/>
            <person name="Arnold G.J."/>
            <person name="Basu M.K."/>
            <person name="Bauer D.J."/>
            <person name="Caceres C.E."/>
            <person name="Carmel L."/>
            <person name="Casola C."/>
            <person name="Choi J.H."/>
            <person name="Detter J.C."/>
            <person name="Dong Q."/>
            <person name="Dusheyko S."/>
            <person name="Eads B.D."/>
            <person name="Frohlich T."/>
            <person name="Geiler-Samerotte K.A."/>
            <person name="Gerlach D."/>
            <person name="Hatcher P."/>
            <person name="Jogdeo S."/>
            <person name="Krijgsveld J."/>
            <person name="Kriventseva E.V."/>
            <person name="Kultz D."/>
            <person name="Laforsch C."/>
            <person name="Lindquist E."/>
            <person name="Lopez J."/>
            <person name="Manak J.R."/>
            <person name="Muller J."/>
            <person name="Pangilinan J."/>
            <person name="Patwardhan R.P."/>
            <person name="Pitluck S."/>
            <person name="Pritham E.J."/>
            <person name="Rechtsteiner A."/>
            <person name="Rho M."/>
            <person name="Rogozin I.B."/>
            <person name="Sakarya O."/>
            <person name="Salamov A."/>
            <person name="Schaack S."/>
            <person name="Shapiro H."/>
            <person name="Shiga Y."/>
            <person name="Skalitzky C."/>
            <person name="Smith Z."/>
            <person name="Souvorov A."/>
            <person name="Sung W."/>
            <person name="Tang Z."/>
            <person name="Tsuchiya D."/>
            <person name="Tu H."/>
            <person name="Vos H."/>
            <person name="Wang M."/>
            <person name="Wolf Y.I."/>
            <person name="Yamagata H."/>
            <person name="Yamada T."/>
            <person name="Ye Y."/>
            <person name="Shaw J.R."/>
            <person name="Andrews J."/>
            <person name="Crease T.J."/>
            <person name="Tang H."/>
            <person name="Lucas S.M."/>
            <person name="Robertson H.M."/>
            <person name="Bork P."/>
            <person name="Koonin E.V."/>
            <person name="Zdobnov E.M."/>
            <person name="Grigoriev I.V."/>
            <person name="Lynch M."/>
            <person name="Boore J.L."/>
        </authorList>
    </citation>
    <scope>NUCLEOTIDE SEQUENCE [LARGE SCALE GENOMIC DNA]</scope>
</reference>
<dbReference type="Proteomes" id="UP000000305">
    <property type="component" value="Unassembled WGS sequence"/>
</dbReference>
<dbReference type="AlphaFoldDB" id="E9H7J0"/>
<organism evidence="1 2">
    <name type="scientific">Daphnia pulex</name>
    <name type="common">Water flea</name>
    <dbReference type="NCBI Taxonomy" id="6669"/>
    <lineage>
        <taxon>Eukaryota</taxon>
        <taxon>Metazoa</taxon>
        <taxon>Ecdysozoa</taxon>
        <taxon>Arthropoda</taxon>
        <taxon>Crustacea</taxon>
        <taxon>Branchiopoda</taxon>
        <taxon>Diplostraca</taxon>
        <taxon>Cladocera</taxon>
        <taxon>Anomopoda</taxon>
        <taxon>Daphniidae</taxon>
        <taxon>Daphnia</taxon>
    </lineage>
</organism>
<proteinExistence type="predicted"/>
<evidence type="ECO:0000313" key="1">
    <source>
        <dbReference type="EMBL" id="EFX72195.1"/>
    </source>
</evidence>
<keyword evidence="2" id="KW-1185">Reference proteome</keyword>
<sequence length="54" mass="6142">MVPKPGSNINIDYPKGTLENTRVPLTNEPLTNVISLTSKFLHYSILYQIVRELI</sequence>
<accession>E9H7J0</accession>
<protein>
    <submittedName>
        <fullName evidence="1">Uncharacterized protein</fullName>
    </submittedName>
</protein>